<protein>
    <submittedName>
        <fullName evidence="2">Uncharacterized protein</fullName>
    </submittedName>
</protein>
<accession>A0ABZ1RE83</accession>
<reference evidence="2" key="1">
    <citation type="submission" date="2022-10" db="EMBL/GenBank/DDBJ databases">
        <title>The complete genomes of actinobacterial strains from the NBC collection.</title>
        <authorList>
            <person name="Joergensen T.S."/>
            <person name="Alvarez Arevalo M."/>
            <person name="Sterndorff E.B."/>
            <person name="Faurdal D."/>
            <person name="Vuksanovic O."/>
            <person name="Mourched A.-S."/>
            <person name="Charusanti P."/>
            <person name="Shaw S."/>
            <person name="Blin K."/>
            <person name="Weber T."/>
        </authorList>
    </citation>
    <scope>NUCLEOTIDE SEQUENCE</scope>
    <source>
        <strain evidence="2">NBC_00283</strain>
    </source>
</reference>
<dbReference type="CDD" id="cd10229">
    <property type="entry name" value="ASKHA_NBD_HSP70_HSPA12"/>
    <property type="match status" value="1"/>
</dbReference>
<proteinExistence type="predicted"/>
<organism evidence="2 3">
    <name type="scientific">Streptomyces goshikiensis</name>
    <dbReference type="NCBI Taxonomy" id="1942"/>
    <lineage>
        <taxon>Bacteria</taxon>
        <taxon>Bacillati</taxon>
        <taxon>Actinomycetota</taxon>
        <taxon>Actinomycetes</taxon>
        <taxon>Kitasatosporales</taxon>
        <taxon>Streptomycetaceae</taxon>
        <taxon>Streptomyces</taxon>
    </lineage>
</organism>
<evidence type="ECO:0000313" key="3">
    <source>
        <dbReference type="Proteomes" id="UP001432075"/>
    </source>
</evidence>
<dbReference type="Proteomes" id="UP001432075">
    <property type="component" value="Chromosome"/>
</dbReference>
<sequence length="636" mass="70298">MHIPRVVVGIDFGTYGSGLALIIGKKLVGVDEVKPTLVTAWPGQTVESPKNLTALLVEGEQEVVGWGYEARFQALTQRPARDAPRYFTGFKMGLMHRPTPPAVLTELKAEEPPDGAEDERDWDDEQDVSEPTGAREQPDTGAAALAGRRQGPDKAGVRLRVSVDLKDLPPRERSEALITLYLQRLYRRALEEAQRWGYGPDDIRWCVTVPAIWTDEQKQVMRDCAIRAGLPAEDGRLVLAIEPEAAAHYARTSGVNVPGEQGQEDSDLQAPGCRFVVLDCGGGTVDLTSYENDAEGRMVETGIPTGGPYGSEEINRAFRERILVDRFGKSEVVDSLEERCPEAFLDLCEQWERSKLDFTADRTSPFFLNIPTAIDRALGAAGRKRLARKQDGTTDRIVVTVKEAAELFDTVVPEILDLIDGQLKDTENSAPAGSPRPLILLVGGFSASRFLQSAVTSHVGERARVLVPPDPAAAVLHGAALFAYEPHIRARRSRLTYGVEIAAEFKEGVDPEKLHHFDSFGKKRCRDRFAKVVTRGDLIDTEEESHGVFVPVEPTDTDITIRLYSSTEDDPRYVTDAGCKEIGRIGVDLRKVMEFAHKDRGIDLYLRFGETQIKARAVVKKSGEEVSTTIRFTSDY</sequence>
<evidence type="ECO:0000313" key="2">
    <source>
        <dbReference type="EMBL" id="WUO44354.1"/>
    </source>
</evidence>
<name>A0ABZ1RE83_9ACTN</name>
<dbReference type="SUPFAM" id="SSF53067">
    <property type="entry name" value="Actin-like ATPase domain"/>
    <property type="match status" value="2"/>
</dbReference>
<gene>
    <name evidence="2" type="ORF">OHU17_00140</name>
</gene>
<dbReference type="EMBL" id="CP108057">
    <property type="protein sequence ID" value="WUO44354.1"/>
    <property type="molecule type" value="Genomic_DNA"/>
</dbReference>
<feature type="region of interest" description="Disordered" evidence="1">
    <location>
        <begin position="109"/>
        <end position="153"/>
    </location>
</feature>
<keyword evidence="3" id="KW-1185">Reference proteome</keyword>
<dbReference type="InterPro" id="IPR043129">
    <property type="entry name" value="ATPase_NBD"/>
</dbReference>
<evidence type="ECO:0000256" key="1">
    <source>
        <dbReference type="SAM" id="MobiDB-lite"/>
    </source>
</evidence>
<dbReference type="Gene3D" id="3.30.420.40">
    <property type="match status" value="1"/>
</dbReference>
<dbReference type="PANTHER" id="PTHR14187">
    <property type="entry name" value="ALPHA KINASE/ELONGATION FACTOR 2 KINASE"/>
    <property type="match status" value="1"/>
</dbReference>
<feature type="compositionally biased region" description="Acidic residues" evidence="1">
    <location>
        <begin position="112"/>
        <end position="128"/>
    </location>
</feature>
<dbReference type="PANTHER" id="PTHR14187:SF5">
    <property type="entry name" value="HEAT SHOCK 70 KDA PROTEIN 12A"/>
    <property type="match status" value="1"/>
</dbReference>
<dbReference type="RefSeq" id="WP_328774811.1">
    <property type="nucleotide sequence ID" value="NZ_CP108057.1"/>
</dbReference>